<gene>
    <name evidence="1" type="ORF">B0H17DRAFT_1216348</name>
</gene>
<protein>
    <submittedName>
        <fullName evidence="1">Uncharacterized protein</fullName>
    </submittedName>
</protein>
<comment type="caution">
    <text evidence="1">The sequence shown here is derived from an EMBL/GenBank/DDBJ whole genome shotgun (WGS) entry which is preliminary data.</text>
</comment>
<sequence>MNAKDAAIPRLNDVPVALSRQHVQPSTAINTADYLALAVEENLFPEDLQTCEDFGFTRAFSIENRSKLLGLYIGLIERLDVSPKKVRQWQRDGTLVENIKSAFSILPEGARGGYYPWFLSNQWVLDPTSPRPGDPVDEMILRFWRYVRRRPTTDSPEDIRAEMARWPKEKQACGLLSNLVLSQMHPSPDLDIWVTAGFCACRDEHEESNLAGIYTALFQTCSFDELYHAYDSSTLTSLFDSKGLRKKRETIPHLEEVLKGSPRVFQSVWYLKQFVMAKEEVRPTPSITVDYGFMNCLKNEEETTLLKDLYSQIFALPRVDPMKLHEACIQGKLYDHVRELLKLKKKDQKVLKRLLKNPYPLPDL</sequence>
<dbReference type="AlphaFoldDB" id="A0AAD7CBJ8"/>
<name>A0AAD7CBJ8_MYCRO</name>
<evidence type="ECO:0000313" key="2">
    <source>
        <dbReference type="Proteomes" id="UP001221757"/>
    </source>
</evidence>
<organism evidence="1 2">
    <name type="scientific">Mycena rosella</name>
    <name type="common">Pink bonnet</name>
    <name type="synonym">Agaricus rosellus</name>
    <dbReference type="NCBI Taxonomy" id="1033263"/>
    <lineage>
        <taxon>Eukaryota</taxon>
        <taxon>Fungi</taxon>
        <taxon>Dikarya</taxon>
        <taxon>Basidiomycota</taxon>
        <taxon>Agaricomycotina</taxon>
        <taxon>Agaricomycetes</taxon>
        <taxon>Agaricomycetidae</taxon>
        <taxon>Agaricales</taxon>
        <taxon>Marasmiineae</taxon>
        <taxon>Mycenaceae</taxon>
        <taxon>Mycena</taxon>
    </lineage>
</organism>
<evidence type="ECO:0000313" key="1">
    <source>
        <dbReference type="EMBL" id="KAJ7642849.1"/>
    </source>
</evidence>
<proteinExistence type="predicted"/>
<dbReference type="Proteomes" id="UP001221757">
    <property type="component" value="Unassembled WGS sequence"/>
</dbReference>
<keyword evidence="2" id="KW-1185">Reference proteome</keyword>
<reference evidence="1" key="1">
    <citation type="submission" date="2023-03" db="EMBL/GenBank/DDBJ databases">
        <title>Massive genome expansion in bonnet fungi (Mycena s.s.) driven by repeated elements and novel gene families across ecological guilds.</title>
        <authorList>
            <consortium name="Lawrence Berkeley National Laboratory"/>
            <person name="Harder C.B."/>
            <person name="Miyauchi S."/>
            <person name="Viragh M."/>
            <person name="Kuo A."/>
            <person name="Thoen E."/>
            <person name="Andreopoulos B."/>
            <person name="Lu D."/>
            <person name="Skrede I."/>
            <person name="Drula E."/>
            <person name="Henrissat B."/>
            <person name="Morin E."/>
            <person name="Kohler A."/>
            <person name="Barry K."/>
            <person name="LaButti K."/>
            <person name="Morin E."/>
            <person name="Salamov A."/>
            <person name="Lipzen A."/>
            <person name="Mereny Z."/>
            <person name="Hegedus B."/>
            <person name="Baldrian P."/>
            <person name="Stursova M."/>
            <person name="Weitz H."/>
            <person name="Taylor A."/>
            <person name="Grigoriev I.V."/>
            <person name="Nagy L.G."/>
            <person name="Martin F."/>
            <person name="Kauserud H."/>
        </authorList>
    </citation>
    <scope>NUCLEOTIDE SEQUENCE</scope>
    <source>
        <strain evidence="1">CBHHK067</strain>
    </source>
</reference>
<accession>A0AAD7CBJ8</accession>
<dbReference type="EMBL" id="JARKIE010000414">
    <property type="protein sequence ID" value="KAJ7642849.1"/>
    <property type="molecule type" value="Genomic_DNA"/>
</dbReference>